<dbReference type="SUPFAM" id="SSF53474">
    <property type="entry name" value="alpha/beta-Hydrolases"/>
    <property type="match status" value="1"/>
</dbReference>
<dbReference type="InterPro" id="IPR029058">
    <property type="entry name" value="AB_hydrolase_fold"/>
</dbReference>
<dbReference type="InterPro" id="IPR010915">
    <property type="entry name" value="PHB_depoly_PhaZ"/>
</dbReference>
<dbReference type="EMBL" id="FNKX01000004">
    <property type="protein sequence ID" value="SDR62200.1"/>
    <property type="molecule type" value="Genomic_DNA"/>
</dbReference>
<evidence type="ECO:0000259" key="1">
    <source>
        <dbReference type="Pfam" id="PF06850"/>
    </source>
</evidence>
<dbReference type="Pfam" id="PF06850">
    <property type="entry name" value="PHB_depo_C"/>
    <property type="match status" value="1"/>
</dbReference>
<dbReference type="NCBIfam" id="TIGR01849">
    <property type="entry name" value="PHB_depoly_PhaZ"/>
    <property type="match status" value="1"/>
</dbReference>
<evidence type="ECO:0000313" key="3">
    <source>
        <dbReference type="Proteomes" id="UP000199365"/>
    </source>
</evidence>
<feature type="domain" description="PHB de-polymerase C-terminal" evidence="1">
    <location>
        <begin position="203"/>
        <end position="404"/>
    </location>
</feature>
<dbReference type="Gene3D" id="3.40.50.1820">
    <property type="entry name" value="alpha/beta hydrolase"/>
    <property type="match status" value="1"/>
</dbReference>
<protein>
    <submittedName>
        <fullName evidence="2">Poly(3-hydroxybutyrate) depolymerase</fullName>
    </submittedName>
</protein>
<dbReference type="InterPro" id="IPR051321">
    <property type="entry name" value="PHA/PHB_synthase"/>
</dbReference>
<dbReference type="AlphaFoldDB" id="A0A1H1KJL6"/>
<proteinExistence type="predicted"/>
<name>A0A1H1KJL6_9BURK</name>
<evidence type="ECO:0000313" key="2">
    <source>
        <dbReference type="EMBL" id="SDR62200.1"/>
    </source>
</evidence>
<sequence length="426" mass="46982">MLMSYPLRELQTAIWAPFLPWLQATASFLAGSGNAASALPTSQLVAGCELLARLCKRYPKPEFGLTDAVVEGQQVAVTETVVLDQPFCRLLHFERATPHRHPVALVVAPLSGHHATLLRDTVAAMLQDFDVYITDWRDARTVSLAEGAFHLDDYVAYLREFLRFVGPDVHVVSVCQSTVPVLAAISLMAAHGETTPRSMTLIGGPIDARRGPTTVNEFAVSKPLDWFAHELIETVPGNYPGAGRQVYPGFLQHAAFVAMNPERHLDSHVRYYCDVAAGNSEAADAHRRFYDEYNAVLDMAAEYYLETVRVVFQEFCLARGTWQVRGEHVRPGAIKATALITVEGERDDICGRGQTHAAHDLCTGLDALLKHRVTARGCGHYGIFSGHAWRTAIYQQLRDLIYQHESHVSNESAADLHTGVLEDVAA</sequence>
<dbReference type="PIRSF" id="PIRSF020818">
    <property type="entry name" value="PHB_depoly_PhaZ"/>
    <property type="match status" value="1"/>
</dbReference>
<organism evidence="2 3">
    <name type="scientific">Paraburkholderia tuberum</name>
    <dbReference type="NCBI Taxonomy" id="157910"/>
    <lineage>
        <taxon>Bacteria</taxon>
        <taxon>Pseudomonadati</taxon>
        <taxon>Pseudomonadota</taxon>
        <taxon>Betaproteobacteria</taxon>
        <taxon>Burkholderiales</taxon>
        <taxon>Burkholderiaceae</taxon>
        <taxon>Paraburkholderia</taxon>
    </lineage>
</organism>
<reference evidence="3" key="1">
    <citation type="submission" date="2016-10" db="EMBL/GenBank/DDBJ databases">
        <authorList>
            <person name="Varghese N."/>
            <person name="Submissions S."/>
        </authorList>
    </citation>
    <scope>NUCLEOTIDE SEQUENCE [LARGE SCALE GENOMIC DNA]</scope>
    <source>
        <strain evidence="3">DUS833</strain>
    </source>
</reference>
<dbReference type="Proteomes" id="UP000199365">
    <property type="component" value="Unassembled WGS sequence"/>
</dbReference>
<dbReference type="InterPro" id="IPR009656">
    <property type="entry name" value="PHB_depo_C"/>
</dbReference>
<dbReference type="STRING" id="157910.SAMN05445850_8157"/>
<keyword evidence="3" id="KW-1185">Reference proteome</keyword>
<accession>A0A1H1KJL6</accession>
<dbReference type="PANTHER" id="PTHR36837">
    <property type="entry name" value="POLY(3-HYDROXYALKANOATE) POLYMERASE SUBUNIT PHAC"/>
    <property type="match status" value="1"/>
</dbReference>
<gene>
    <name evidence="2" type="ORF">SAMN05445850_8157</name>
</gene>
<dbReference type="PANTHER" id="PTHR36837:SF4">
    <property type="entry name" value="BLR0908 PROTEIN"/>
    <property type="match status" value="1"/>
</dbReference>